<accession>A0ACC2X9E7</accession>
<reference evidence="1" key="1">
    <citation type="submission" date="2023-04" db="EMBL/GenBank/DDBJ databases">
        <title>Draft Genome sequencing of Naganishia species isolated from polar environments using Oxford Nanopore Technology.</title>
        <authorList>
            <person name="Leo P."/>
            <person name="Venkateswaran K."/>
        </authorList>
    </citation>
    <scope>NUCLEOTIDE SEQUENCE</scope>
    <source>
        <strain evidence="1">MNA-CCFEE 5425</strain>
    </source>
</reference>
<organism evidence="1 2">
    <name type="scientific">Naganishia vaughanmartiniae</name>
    <dbReference type="NCBI Taxonomy" id="1424756"/>
    <lineage>
        <taxon>Eukaryota</taxon>
        <taxon>Fungi</taxon>
        <taxon>Dikarya</taxon>
        <taxon>Basidiomycota</taxon>
        <taxon>Agaricomycotina</taxon>
        <taxon>Tremellomycetes</taxon>
        <taxon>Filobasidiales</taxon>
        <taxon>Filobasidiaceae</taxon>
        <taxon>Naganishia</taxon>
    </lineage>
</organism>
<sequence>MPSYEVIGNPPNIAVPTHFAKVILTSRSQNASPAFGFGGSSKSVAVGGVTDAARDISIGAFVLPNAVIPDEVPLTAFQVPGKLNSPANDSICFD</sequence>
<gene>
    <name evidence="1" type="ORF">QFC22_003143</name>
</gene>
<comment type="caution">
    <text evidence="1">The sequence shown here is derived from an EMBL/GenBank/DDBJ whole genome shotgun (WGS) entry which is preliminary data.</text>
</comment>
<proteinExistence type="predicted"/>
<evidence type="ECO:0000313" key="2">
    <source>
        <dbReference type="Proteomes" id="UP001243375"/>
    </source>
</evidence>
<dbReference type="Proteomes" id="UP001243375">
    <property type="component" value="Unassembled WGS sequence"/>
</dbReference>
<keyword evidence="2" id="KW-1185">Reference proteome</keyword>
<evidence type="ECO:0000313" key="1">
    <source>
        <dbReference type="EMBL" id="KAJ9120243.1"/>
    </source>
</evidence>
<protein>
    <submittedName>
        <fullName evidence="1">Uncharacterized protein</fullName>
    </submittedName>
</protein>
<name>A0ACC2X9E7_9TREE</name>
<dbReference type="EMBL" id="JASBWU010000007">
    <property type="protein sequence ID" value="KAJ9120243.1"/>
    <property type="molecule type" value="Genomic_DNA"/>
</dbReference>